<keyword evidence="3" id="KW-0413">Isomerase</keyword>
<sequence length="315" mass="34371">MWRSGIRSVFTSLVLESRRLPPWRGLRPFRPRRMPLNADMDSARRQNNPSIPVPPDDGLELWAPAGMPAASADGIVAWVAGSIGYILIHRPAKANSYTQAMLDAMDRARDELEANTHVRLLVFTGAGQRAFCAGADREEMAQSDYRHALDLKSHDVFARVAACPKVTLAAINGAAVGGGLELALACDLRLAVKEATFALPEPRLGILPAAGGLRWLVPLVGVARAKELILGGAVWSASQASRFHLVHRVVPRKRLWVEVEHWAVQVEARDPLALRLAKEMLNAGNTGPRNVEKIAQALLYHIKGQRSQHHTGSSS</sequence>
<comment type="caution">
    <text evidence="3">The sequence shown here is derived from an EMBL/GenBank/DDBJ whole genome shotgun (WGS) entry which is preliminary data.</text>
</comment>
<dbReference type="SUPFAM" id="SSF52096">
    <property type="entry name" value="ClpP/crotonase"/>
    <property type="match status" value="1"/>
</dbReference>
<organism evidence="3">
    <name type="scientific">Desulfacinum infernum</name>
    <dbReference type="NCBI Taxonomy" id="35837"/>
    <lineage>
        <taxon>Bacteria</taxon>
        <taxon>Pseudomonadati</taxon>
        <taxon>Thermodesulfobacteriota</taxon>
        <taxon>Syntrophobacteria</taxon>
        <taxon>Syntrophobacterales</taxon>
        <taxon>Syntrophobacteraceae</taxon>
        <taxon>Desulfacinum</taxon>
    </lineage>
</organism>
<dbReference type="InterPro" id="IPR029045">
    <property type="entry name" value="ClpP/crotonase-like_dom_sf"/>
</dbReference>
<dbReference type="PROSITE" id="PS00166">
    <property type="entry name" value="ENOYL_COA_HYDRATASE"/>
    <property type="match status" value="1"/>
</dbReference>
<name>A0A832EBQ6_9BACT</name>
<evidence type="ECO:0000313" key="3">
    <source>
        <dbReference type="EMBL" id="HFK98572.1"/>
    </source>
</evidence>
<evidence type="ECO:0000256" key="2">
    <source>
        <dbReference type="RuleBase" id="RU003707"/>
    </source>
</evidence>
<dbReference type="InterPro" id="IPR001753">
    <property type="entry name" value="Enoyl-CoA_hydra/iso"/>
</dbReference>
<reference evidence="3" key="1">
    <citation type="journal article" date="2020" name="mSystems">
        <title>Genome- and Community-Level Interaction Insights into Carbon Utilization and Element Cycling Functions of Hydrothermarchaeota in Hydrothermal Sediment.</title>
        <authorList>
            <person name="Zhou Z."/>
            <person name="Liu Y."/>
            <person name="Xu W."/>
            <person name="Pan J."/>
            <person name="Luo Z.H."/>
            <person name="Li M."/>
        </authorList>
    </citation>
    <scope>NUCLEOTIDE SEQUENCE [LARGE SCALE GENOMIC DNA]</scope>
    <source>
        <strain evidence="3">SpSt-456</strain>
    </source>
</reference>
<evidence type="ECO:0000256" key="1">
    <source>
        <dbReference type="ARBA" id="ARBA00005254"/>
    </source>
</evidence>
<dbReference type="GO" id="GO:0006635">
    <property type="term" value="P:fatty acid beta-oxidation"/>
    <property type="evidence" value="ECO:0007669"/>
    <property type="project" value="TreeGrafter"/>
</dbReference>
<dbReference type="PANTHER" id="PTHR11941">
    <property type="entry name" value="ENOYL-COA HYDRATASE-RELATED"/>
    <property type="match status" value="1"/>
</dbReference>
<dbReference type="Pfam" id="PF00378">
    <property type="entry name" value="ECH_1"/>
    <property type="match status" value="1"/>
</dbReference>
<dbReference type="AlphaFoldDB" id="A0A832EBQ6"/>
<dbReference type="Gene3D" id="3.90.226.10">
    <property type="entry name" value="2-enoyl-CoA Hydratase, Chain A, domain 1"/>
    <property type="match status" value="1"/>
</dbReference>
<proteinExistence type="inferred from homology"/>
<accession>A0A832EBQ6</accession>
<dbReference type="PANTHER" id="PTHR11941:SF54">
    <property type="entry name" value="ENOYL-COA HYDRATASE, MITOCHONDRIAL"/>
    <property type="match status" value="1"/>
</dbReference>
<dbReference type="InterPro" id="IPR018376">
    <property type="entry name" value="Enoyl-CoA_hyd/isom_CS"/>
</dbReference>
<dbReference type="EMBL" id="DSTK01000040">
    <property type="protein sequence ID" value="HFK98572.1"/>
    <property type="molecule type" value="Genomic_DNA"/>
</dbReference>
<dbReference type="GO" id="GO:0016853">
    <property type="term" value="F:isomerase activity"/>
    <property type="evidence" value="ECO:0007669"/>
    <property type="project" value="UniProtKB-KW"/>
</dbReference>
<gene>
    <name evidence="3" type="ORF">ENS06_14760</name>
</gene>
<comment type="similarity">
    <text evidence="1 2">Belongs to the enoyl-CoA hydratase/isomerase family.</text>
</comment>
<dbReference type="CDD" id="cd06558">
    <property type="entry name" value="crotonase-like"/>
    <property type="match status" value="1"/>
</dbReference>
<protein>
    <submittedName>
        <fullName evidence="3">Enoyl-CoA hydratase/isomerase family protein</fullName>
    </submittedName>
</protein>